<proteinExistence type="predicted"/>
<dbReference type="EMBL" id="CP041372">
    <property type="protein sequence ID" value="QKS72224.1"/>
    <property type="molecule type" value="Genomic_DNA"/>
</dbReference>
<dbReference type="RefSeq" id="WP_176010208.1">
    <property type="nucleotide sequence ID" value="NZ_CP041372.2"/>
</dbReference>
<evidence type="ECO:0000313" key="2">
    <source>
        <dbReference type="Proteomes" id="UP000318138"/>
    </source>
</evidence>
<reference evidence="2" key="1">
    <citation type="submission" date="2019-07" db="EMBL/GenBank/DDBJ databases">
        <title>Bacillus alkalisoli sp. nov. isolated from saline soil.</title>
        <authorList>
            <person name="Sun J.-Q."/>
            <person name="Xu L."/>
        </authorList>
    </citation>
    <scope>NUCLEOTIDE SEQUENCE [LARGE SCALE GENOMIC DNA]</scope>
    <source>
        <strain evidence="2">M4U3P1</strain>
    </source>
</reference>
<gene>
    <name evidence="1" type="ORF">FLK61_36900</name>
</gene>
<sequence>MTQKITNPATPVPQTPALNDRDLLTDMLTVEKYITDAYSTAMNESSHSRLFEDVFSIFEESQRCQRDIFNTMFAYGWYSLEAVDAQKLQQTYQQFSGYMEQSPYQN</sequence>
<keyword evidence="1" id="KW-0167">Capsid protein</keyword>
<accession>A0A859FHT0</accession>
<keyword evidence="1" id="KW-0946">Virion</keyword>
<dbReference type="InterPro" id="IPR012851">
    <property type="entry name" value="Spore_coat_CotF-like"/>
</dbReference>
<keyword evidence="2" id="KW-1185">Reference proteome</keyword>
<evidence type="ECO:0000313" key="1">
    <source>
        <dbReference type="EMBL" id="QKS72224.1"/>
    </source>
</evidence>
<dbReference type="Proteomes" id="UP000318138">
    <property type="component" value="Chromosome"/>
</dbReference>
<name>A0A859FHT0_9BACI</name>
<organism evidence="1 2">
    <name type="scientific">Paenalkalicoccus suaedae</name>
    <dbReference type="NCBI Taxonomy" id="2592382"/>
    <lineage>
        <taxon>Bacteria</taxon>
        <taxon>Bacillati</taxon>
        <taxon>Bacillota</taxon>
        <taxon>Bacilli</taxon>
        <taxon>Bacillales</taxon>
        <taxon>Bacillaceae</taxon>
        <taxon>Paenalkalicoccus</taxon>
    </lineage>
</organism>
<dbReference type="Pfam" id="PF07875">
    <property type="entry name" value="Coat_F"/>
    <property type="match status" value="1"/>
</dbReference>
<protein>
    <submittedName>
        <fullName evidence="1">Spore coat protein</fullName>
    </submittedName>
</protein>
<dbReference type="KEGG" id="psua:FLK61_36900"/>
<dbReference type="AlphaFoldDB" id="A0A859FHT0"/>